<dbReference type="Gene3D" id="2.60.40.1360">
    <property type="match status" value="1"/>
</dbReference>
<evidence type="ECO:0000259" key="1">
    <source>
        <dbReference type="Pfam" id="PF07748"/>
    </source>
</evidence>
<dbReference type="Proteomes" id="UP000038045">
    <property type="component" value="Unplaced"/>
</dbReference>
<dbReference type="STRING" id="131310.A0A0N4Z636"/>
<dbReference type="GO" id="GO:0004559">
    <property type="term" value="F:alpha-mannosidase activity"/>
    <property type="evidence" value="ECO:0007669"/>
    <property type="project" value="InterPro"/>
</dbReference>
<feature type="domain" description="Glycosyl hydrolase family 38 C-terminal" evidence="1">
    <location>
        <begin position="141"/>
        <end position="356"/>
    </location>
</feature>
<dbReference type="InterPro" id="IPR011682">
    <property type="entry name" value="Glyco_hydro_38_C"/>
</dbReference>
<dbReference type="Gene3D" id="2.60.40.1180">
    <property type="entry name" value="Golgi alpha-mannosidase II"/>
    <property type="match status" value="1"/>
</dbReference>
<reference evidence="3" key="1">
    <citation type="submission" date="2017-02" db="UniProtKB">
        <authorList>
            <consortium name="WormBaseParasite"/>
        </authorList>
    </citation>
    <scope>IDENTIFICATION</scope>
</reference>
<dbReference type="InterPro" id="IPR011013">
    <property type="entry name" value="Gal_mutarotase_sf_dom"/>
</dbReference>
<sequence length="545" mass="62892">MLEGWDDSEKLLNLILNKVNGKKIPEMILCKRINESICSVSGGSSQFTVTVFNSHHEERSIFVRVPINQNSVKVLDDSGTVVQNQILETFKTPQLKNSEKFEVIFEVKFKGIGFITYFVTSDKRKKNYIMKKKSNEDNSMLENDQIKLMFNEKGLIQNITIKKLNETFPFKQEYSYYIGCGKDQFQPTGAYIFSPLNNTTVPFTLPINSTTILGPIINETRQQISPWVSQVVRLYKNSSFVEVQWTVGPIPKEQINPIAKELIIRYTTTIQNDGQFITDSNGRQTMCRKTNYAPDYIYNNTDPIAANYYPITNKVSISDNTNLLSILVDRAQGIGALKNGEIEIMLHRRAFQDDYEGVEEPLDELGEDGKGLIVRGIHRVYIGRKNEMTTQVRDDSVSFFKEPIIMFSNITNTSVDDYKKNFKTSYKFLEPLLPKGINLLSIESLNPTSSEWLVRLEQIYEGNEMGVKSQPIKVNFDSIFYGFKIERIIETDIQGITEKREFIKDRMLKDNKIYNNKGRRIIRKLNEEISILPMQIRTFKVYLNE</sequence>
<dbReference type="InterPro" id="IPR013780">
    <property type="entry name" value="Glyco_hydro_b"/>
</dbReference>
<dbReference type="Gene3D" id="2.70.98.30">
    <property type="entry name" value="Golgi alpha-mannosidase II, domain 4"/>
    <property type="match status" value="1"/>
</dbReference>
<evidence type="ECO:0000313" key="2">
    <source>
        <dbReference type="Proteomes" id="UP000038045"/>
    </source>
</evidence>
<dbReference type="GO" id="GO:0030246">
    <property type="term" value="F:carbohydrate binding"/>
    <property type="evidence" value="ECO:0007669"/>
    <property type="project" value="InterPro"/>
</dbReference>
<dbReference type="Pfam" id="PF07748">
    <property type="entry name" value="Glyco_hydro_38C"/>
    <property type="match status" value="1"/>
</dbReference>
<dbReference type="WBParaSite" id="PTRK_0000257900.1">
    <property type="protein sequence ID" value="PTRK_0000257900.1"/>
    <property type="gene ID" value="PTRK_0000257900"/>
</dbReference>
<dbReference type="GO" id="GO:0006013">
    <property type="term" value="P:mannose metabolic process"/>
    <property type="evidence" value="ECO:0007669"/>
    <property type="project" value="InterPro"/>
</dbReference>
<dbReference type="InterPro" id="IPR050843">
    <property type="entry name" value="Glycosyl_Hydrlase_38"/>
</dbReference>
<evidence type="ECO:0000313" key="3">
    <source>
        <dbReference type="WBParaSite" id="PTRK_0000257900.1"/>
    </source>
</evidence>
<dbReference type="PANTHER" id="PTHR11607:SF3">
    <property type="entry name" value="LYSOSOMAL ALPHA-MANNOSIDASE"/>
    <property type="match status" value="1"/>
</dbReference>
<dbReference type="GO" id="GO:0005764">
    <property type="term" value="C:lysosome"/>
    <property type="evidence" value="ECO:0007669"/>
    <property type="project" value="TreeGrafter"/>
</dbReference>
<dbReference type="AlphaFoldDB" id="A0A0N4Z636"/>
<dbReference type="SUPFAM" id="SSF74650">
    <property type="entry name" value="Galactose mutarotase-like"/>
    <property type="match status" value="1"/>
</dbReference>
<name>A0A0N4Z636_PARTI</name>
<organism evidence="2 3">
    <name type="scientific">Parastrongyloides trichosuri</name>
    <name type="common">Possum-specific nematode worm</name>
    <dbReference type="NCBI Taxonomy" id="131310"/>
    <lineage>
        <taxon>Eukaryota</taxon>
        <taxon>Metazoa</taxon>
        <taxon>Ecdysozoa</taxon>
        <taxon>Nematoda</taxon>
        <taxon>Chromadorea</taxon>
        <taxon>Rhabditida</taxon>
        <taxon>Tylenchina</taxon>
        <taxon>Panagrolaimomorpha</taxon>
        <taxon>Strongyloidoidea</taxon>
        <taxon>Strongyloididae</taxon>
        <taxon>Parastrongyloides</taxon>
    </lineage>
</organism>
<keyword evidence="2" id="KW-1185">Reference proteome</keyword>
<dbReference type="PANTHER" id="PTHR11607">
    <property type="entry name" value="ALPHA-MANNOSIDASE"/>
    <property type="match status" value="1"/>
</dbReference>
<accession>A0A0N4Z636</accession>
<protein>
    <submittedName>
        <fullName evidence="3">Glyco_hydro_38C domain-containing protein</fullName>
    </submittedName>
</protein>
<proteinExistence type="predicted"/>